<name>A0A9D5X4P8_9ACTN</name>
<evidence type="ECO:0000313" key="1">
    <source>
        <dbReference type="EMBL" id="MBF4802255.1"/>
    </source>
</evidence>
<gene>
    <name evidence="1" type="ORF">HXK24_00255</name>
</gene>
<proteinExistence type="predicted"/>
<comment type="caution">
    <text evidence="1">The sequence shown here is derived from an EMBL/GenBank/DDBJ whole genome shotgun (WGS) entry which is preliminary data.</text>
</comment>
<organism evidence="1 2">
    <name type="scientific">Lancefieldella parvula</name>
    <dbReference type="NCBI Taxonomy" id="1382"/>
    <lineage>
        <taxon>Bacteria</taxon>
        <taxon>Bacillati</taxon>
        <taxon>Actinomycetota</taxon>
        <taxon>Coriobacteriia</taxon>
        <taxon>Coriobacteriales</taxon>
        <taxon>Atopobiaceae</taxon>
        <taxon>Lancefieldella</taxon>
    </lineage>
</organism>
<dbReference type="Proteomes" id="UP000787322">
    <property type="component" value="Unassembled WGS sequence"/>
</dbReference>
<sequence>MAIENYSVKICPRCGEKLFQDMRICYGCLLDFSGPSSLVCNLETSRNKRIANLPLIETDEYLLSEEVGEEWDKGLPPALFELDNSYSPAD</sequence>
<evidence type="ECO:0000313" key="2">
    <source>
        <dbReference type="Proteomes" id="UP000787322"/>
    </source>
</evidence>
<accession>A0A9D5X4P8</accession>
<dbReference type="EMBL" id="JABZGU010000002">
    <property type="protein sequence ID" value="MBF4802255.1"/>
    <property type="molecule type" value="Genomic_DNA"/>
</dbReference>
<protein>
    <submittedName>
        <fullName evidence="1">Uncharacterized protein</fullName>
    </submittedName>
</protein>
<reference evidence="1" key="1">
    <citation type="submission" date="2020-04" db="EMBL/GenBank/DDBJ databases">
        <title>Deep metagenomics examines the oral microbiome during advanced dental caries in children, revealing novel taxa and co-occurrences with host molecules.</title>
        <authorList>
            <person name="Baker J.L."/>
            <person name="Morton J.T."/>
            <person name="Dinis M."/>
            <person name="Alvarez R."/>
            <person name="Tran N.C."/>
            <person name="Knight R."/>
            <person name="Edlund A."/>
        </authorList>
    </citation>
    <scope>NUCLEOTIDE SEQUENCE</scope>
    <source>
        <strain evidence="1">JCVI_3_bin.11</strain>
    </source>
</reference>
<dbReference type="AlphaFoldDB" id="A0A9D5X4P8"/>